<sequence length="231" mass="25444">MDKTAGNSSTIHTEGSVVDVAQEVINCQEYDDAFFICDVRDLLSKVELWKRELPRVSPFYAPLVDQETRLPWRCRGVVGCPLHALRSIDLYLLGLPRQDGGHGASELHLPWYQEVQRVASNALPLLCWPVAPLDSMVSDASRRPDASDVYVQPLLSAARVQRLPHVAGWKTLVGVEQTTKGIGKQLGAVAIATIAMTKNPKGPRGAEAPRHPHLTTMTLRTRANQEVHTCA</sequence>
<accession>A0ACB8C360</accession>
<name>A0ACB8C360_DERSI</name>
<protein>
    <submittedName>
        <fullName evidence="1">Uncharacterized protein</fullName>
    </submittedName>
</protein>
<gene>
    <name evidence="1" type="ORF">HPB49_010794</name>
</gene>
<evidence type="ECO:0000313" key="1">
    <source>
        <dbReference type="EMBL" id="KAH7933245.1"/>
    </source>
</evidence>
<comment type="caution">
    <text evidence="1">The sequence shown here is derived from an EMBL/GenBank/DDBJ whole genome shotgun (WGS) entry which is preliminary data.</text>
</comment>
<reference evidence="1" key="1">
    <citation type="submission" date="2020-05" db="EMBL/GenBank/DDBJ databases">
        <title>Large-scale comparative analyses of tick genomes elucidate their genetic diversity and vector capacities.</title>
        <authorList>
            <person name="Jia N."/>
            <person name="Wang J."/>
            <person name="Shi W."/>
            <person name="Du L."/>
            <person name="Sun Y."/>
            <person name="Zhan W."/>
            <person name="Jiang J."/>
            <person name="Wang Q."/>
            <person name="Zhang B."/>
            <person name="Ji P."/>
            <person name="Sakyi L.B."/>
            <person name="Cui X."/>
            <person name="Yuan T."/>
            <person name="Jiang B."/>
            <person name="Yang W."/>
            <person name="Lam T.T.-Y."/>
            <person name="Chang Q."/>
            <person name="Ding S."/>
            <person name="Wang X."/>
            <person name="Zhu J."/>
            <person name="Ruan X."/>
            <person name="Zhao L."/>
            <person name="Wei J."/>
            <person name="Que T."/>
            <person name="Du C."/>
            <person name="Cheng J."/>
            <person name="Dai P."/>
            <person name="Han X."/>
            <person name="Huang E."/>
            <person name="Gao Y."/>
            <person name="Liu J."/>
            <person name="Shao H."/>
            <person name="Ye R."/>
            <person name="Li L."/>
            <person name="Wei W."/>
            <person name="Wang X."/>
            <person name="Wang C."/>
            <person name="Yang T."/>
            <person name="Huo Q."/>
            <person name="Li W."/>
            <person name="Guo W."/>
            <person name="Chen H."/>
            <person name="Zhou L."/>
            <person name="Ni X."/>
            <person name="Tian J."/>
            <person name="Zhou Y."/>
            <person name="Sheng Y."/>
            <person name="Liu T."/>
            <person name="Pan Y."/>
            <person name="Xia L."/>
            <person name="Li J."/>
            <person name="Zhao F."/>
            <person name="Cao W."/>
        </authorList>
    </citation>
    <scope>NUCLEOTIDE SEQUENCE</scope>
    <source>
        <strain evidence="1">Dsil-2018</strain>
    </source>
</reference>
<proteinExistence type="predicted"/>
<evidence type="ECO:0000313" key="2">
    <source>
        <dbReference type="Proteomes" id="UP000821865"/>
    </source>
</evidence>
<dbReference type="EMBL" id="CM023478">
    <property type="protein sequence ID" value="KAH7933245.1"/>
    <property type="molecule type" value="Genomic_DNA"/>
</dbReference>
<keyword evidence="2" id="KW-1185">Reference proteome</keyword>
<organism evidence="1 2">
    <name type="scientific">Dermacentor silvarum</name>
    <name type="common">Tick</name>
    <dbReference type="NCBI Taxonomy" id="543639"/>
    <lineage>
        <taxon>Eukaryota</taxon>
        <taxon>Metazoa</taxon>
        <taxon>Ecdysozoa</taxon>
        <taxon>Arthropoda</taxon>
        <taxon>Chelicerata</taxon>
        <taxon>Arachnida</taxon>
        <taxon>Acari</taxon>
        <taxon>Parasitiformes</taxon>
        <taxon>Ixodida</taxon>
        <taxon>Ixodoidea</taxon>
        <taxon>Ixodidae</taxon>
        <taxon>Rhipicephalinae</taxon>
        <taxon>Dermacentor</taxon>
    </lineage>
</organism>
<dbReference type="Proteomes" id="UP000821865">
    <property type="component" value="Chromosome 9"/>
</dbReference>